<name>A0A840L4A0_9BURK</name>
<evidence type="ECO:0000256" key="1">
    <source>
        <dbReference type="SAM" id="Phobius"/>
    </source>
</evidence>
<comment type="caution">
    <text evidence="2">The sequence shown here is derived from an EMBL/GenBank/DDBJ whole genome shotgun (WGS) entry which is preliminary data.</text>
</comment>
<keyword evidence="1" id="KW-0812">Transmembrane</keyword>
<accession>A0A840L4A0</accession>
<evidence type="ECO:0000313" key="3">
    <source>
        <dbReference type="Proteomes" id="UP000562027"/>
    </source>
</evidence>
<feature type="transmembrane region" description="Helical" evidence="1">
    <location>
        <begin position="91"/>
        <end position="110"/>
    </location>
</feature>
<keyword evidence="3" id="KW-1185">Reference proteome</keyword>
<dbReference type="GO" id="GO:0016787">
    <property type="term" value="F:hydrolase activity"/>
    <property type="evidence" value="ECO:0007669"/>
    <property type="project" value="UniProtKB-KW"/>
</dbReference>
<sequence length="166" mass="18172">MPITPFHFGLGAALHGAAPKTVSFLSFCAANVLIDLEVLYKLMQRQHPLHAFFHTYIGATLVMIATICLFMGMRWFAARFWLPDLLSWRSLAIKPVALGAGLGAYTHIVLDSIMHTDIRPFAPFSEANGLHGLISLTGLHLLCMGLGLFGLAALSLRRLRAKGDKT</sequence>
<organism evidence="2 3">
    <name type="scientific">Roseateles oligotrophus</name>
    <dbReference type="NCBI Taxonomy" id="1769250"/>
    <lineage>
        <taxon>Bacteria</taxon>
        <taxon>Pseudomonadati</taxon>
        <taxon>Pseudomonadota</taxon>
        <taxon>Betaproteobacteria</taxon>
        <taxon>Burkholderiales</taxon>
        <taxon>Sphaerotilaceae</taxon>
        <taxon>Roseateles</taxon>
    </lineage>
</organism>
<feature type="transmembrane region" description="Helical" evidence="1">
    <location>
        <begin position="51"/>
        <end position="70"/>
    </location>
</feature>
<proteinExistence type="predicted"/>
<protein>
    <submittedName>
        <fullName evidence="2">Membrane-bound metal-dependent hydrolase YbcI (DUF457 family)</fullName>
    </submittedName>
</protein>
<evidence type="ECO:0000313" key="2">
    <source>
        <dbReference type="EMBL" id="MBB4841663.1"/>
    </source>
</evidence>
<keyword evidence="1" id="KW-0472">Membrane</keyword>
<reference evidence="2 3" key="1">
    <citation type="submission" date="2020-08" db="EMBL/GenBank/DDBJ databases">
        <title>Functional genomics of gut bacteria from endangered species of beetles.</title>
        <authorList>
            <person name="Carlos-Shanley C."/>
        </authorList>
    </citation>
    <scope>NUCLEOTIDE SEQUENCE [LARGE SCALE GENOMIC DNA]</scope>
    <source>
        <strain evidence="2 3">S00239</strain>
    </source>
</reference>
<dbReference type="EMBL" id="JACHLP010000001">
    <property type="protein sequence ID" value="MBB4841663.1"/>
    <property type="molecule type" value="Genomic_DNA"/>
</dbReference>
<dbReference type="AlphaFoldDB" id="A0A840L4A0"/>
<feature type="transmembrane region" description="Helical" evidence="1">
    <location>
        <begin position="130"/>
        <end position="156"/>
    </location>
</feature>
<keyword evidence="2" id="KW-0378">Hydrolase</keyword>
<keyword evidence="1" id="KW-1133">Transmembrane helix</keyword>
<gene>
    <name evidence="2" type="ORF">HNP55_000158</name>
</gene>
<dbReference type="RefSeq" id="WP_184295082.1">
    <property type="nucleotide sequence ID" value="NZ_JACHLP010000001.1"/>
</dbReference>
<dbReference type="Proteomes" id="UP000562027">
    <property type="component" value="Unassembled WGS sequence"/>
</dbReference>